<keyword evidence="7" id="KW-1185">Reference proteome</keyword>
<feature type="non-terminal residue" evidence="6">
    <location>
        <position position="1"/>
    </location>
</feature>
<dbReference type="GO" id="GO:0005786">
    <property type="term" value="C:signal recognition particle, endoplasmic reticulum targeting"/>
    <property type="evidence" value="ECO:0007669"/>
    <property type="project" value="UniProtKB-KW"/>
</dbReference>
<dbReference type="OrthoDB" id="2190947at2759"/>
<protein>
    <submittedName>
        <fullName evidence="6">Uncharacterized protein</fullName>
    </submittedName>
</protein>
<dbReference type="PANTHER" id="PTHR17453">
    <property type="entry name" value="SIGNAL RECOGNITION PARTICLE 19 KD PROTEIN"/>
    <property type="match status" value="1"/>
</dbReference>
<keyword evidence="4" id="KW-0687">Ribonucleoprotein</keyword>
<dbReference type="AlphaFoldDB" id="A0A9W7DQ93"/>
<dbReference type="InterPro" id="IPR002778">
    <property type="entry name" value="Signal_recog_particle_SRP19"/>
</dbReference>
<dbReference type="GO" id="GO:0008312">
    <property type="term" value="F:7S RNA binding"/>
    <property type="evidence" value="ECO:0007669"/>
    <property type="project" value="InterPro"/>
</dbReference>
<organism evidence="6 7">
    <name type="scientific">Triparma retinervis</name>
    <dbReference type="NCBI Taxonomy" id="2557542"/>
    <lineage>
        <taxon>Eukaryota</taxon>
        <taxon>Sar</taxon>
        <taxon>Stramenopiles</taxon>
        <taxon>Ochrophyta</taxon>
        <taxon>Bolidophyceae</taxon>
        <taxon>Parmales</taxon>
        <taxon>Triparmaceae</taxon>
        <taxon>Triparma</taxon>
    </lineage>
</organism>
<comment type="caution">
    <text evidence="6">The sequence shown here is derived from an EMBL/GenBank/DDBJ whole genome shotgun (WGS) entry which is preliminary data.</text>
</comment>
<feature type="compositionally biased region" description="Low complexity" evidence="5">
    <location>
        <begin position="14"/>
        <end position="25"/>
    </location>
</feature>
<dbReference type="EMBL" id="BRXZ01003231">
    <property type="protein sequence ID" value="GMH50375.1"/>
    <property type="molecule type" value="Genomic_DNA"/>
</dbReference>
<evidence type="ECO:0000256" key="4">
    <source>
        <dbReference type="ARBA" id="ARBA00023274"/>
    </source>
</evidence>
<dbReference type="Proteomes" id="UP001165082">
    <property type="component" value="Unassembled WGS sequence"/>
</dbReference>
<gene>
    <name evidence="6" type="ORF">TrRE_jg11479</name>
</gene>
<dbReference type="SUPFAM" id="SSF69695">
    <property type="entry name" value="SRP19"/>
    <property type="match status" value="1"/>
</dbReference>
<evidence type="ECO:0000256" key="5">
    <source>
        <dbReference type="SAM" id="MobiDB-lite"/>
    </source>
</evidence>
<dbReference type="GO" id="GO:0006617">
    <property type="term" value="P:SRP-dependent cotranslational protein targeting to membrane, signal sequence recognition"/>
    <property type="evidence" value="ECO:0007669"/>
    <property type="project" value="TreeGrafter"/>
</dbReference>
<evidence type="ECO:0000256" key="2">
    <source>
        <dbReference type="ARBA" id="ARBA00022490"/>
    </source>
</evidence>
<dbReference type="PANTHER" id="PTHR17453:SF0">
    <property type="entry name" value="SIGNAL RECOGNITION PARTICLE 19 KDA PROTEIN"/>
    <property type="match status" value="1"/>
</dbReference>
<sequence>MGKGGKGGVRVIQKGPKGMAGMAGKTPQEVQQTMMQDQMKAMMDIDEATKKSMMMVQVPENRSVEQRWPSSARLASVEAWQTIWPNNLDGRKTCKMGRKIKKEDAVTKPSCMDIHAALVKLGLRHVVQPYKFYPRDIESHWDNPGRIMVELVDDVTE</sequence>
<evidence type="ECO:0000256" key="3">
    <source>
        <dbReference type="ARBA" id="ARBA00023135"/>
    </source>
</evidence>
<proteinExistence type="predicted"/>
<dbReference type="Pfam" id="PF01922">
    <property type="entry name" value="SRP19"/>
    <property type="match status" value="1"/>
</dbReference>
<accession>A0A9W7DQ93</accession>
<name>A0A9W7DQ93_9STRA</name>
<dbReference type="Gene3D" id="3.30.56.30">
    <property type="entry name" value="Signal recognition particle, SRP19-like subunit"/>
    <property type="match status" value="1"/>
</dbReference>
<evidence type="ECO:0000313" key="6">
    <source>
        <dbReference type="EMBL" id="GMH50375.1"/>
    </source>
</evidence>
<evidence type="ECO:0000313" key="7">
    <source>
        <dbReference type="Proteomes" id="UP001165082"/>
    </source>
</evidence>
<evidence type="ECO:0000256" key="1">
    <source>
        <dbReference type="ARBA" id="ARBA00004496"/>
    </source>
</evidence>
<dbReference type="InterPro" id="IPR036521">
    <property type="entry name" value="SRP19-like_sf"/>
</dbReference>
<keyword evidence="2" id="KW-0963">Cytoplasm</keyword>
<feature type="region of interest" description="Disordered" evidence="5">
    <location>
        <begin position="1"/>
        <end position="25"/>
    </location>
</feature>
<comment type="subcellular location">
    <subcellularLocation>
        <location evidence="1">Cytoplasm</location>
    </subcellularLocation>
</comment>
<keyword evidence="3" id="KW-0733">Signal recognition particle</keyword>
<reference evidence="6" key="1">
    <citation type="submission" date="2022-07" db="EMBL/GenBank/DDBJ databases">
        <title>Genome analysis of Parmales, a sister group of diatoms, reveals the evolutionary specialization of diatoms from phago-mixotrophs to photoautotrophs.</title>
        <authorList>
            <person name="Ban H."/>
            <person name="Sato S."/>
            <person name="Yoshikawa S."/>
            <person name="Kazumasa Y."/>
            <person name="Nakamura Y."/>
            <person name="Ichinomiya M."/>
            <person name="Saitoh K."/>
            <person name="Sato N."/>
            <person name="Blanc-Mathieu R."/>
            <person name="Endo H."/>
            <person name="Kuwata A."/>
            <person name="Ogata H."/>
        </authorList>
    </citation>
    <scope>NUCLEOTIDE SEQUENCE</scope>
</reference>